<dbReference type="EMBL" id="NMQW01000039">
    <property type="protein sequence ID" value="OXM83764.1"/>
    <property type="molecule type" value="Genomic_DNA"/>
</dbReference>
<protein>
    <submittedName>
        <fullName evidence="2">Lyase</fullName>
    </submittedName>
</protein>
<dbReference type="Pfam" id="PF14592">
    <property type="entry name" value="Chondroitinas_B"/>
    <property type="match status" value="1"/>
</dbReference>
<dbReference type="InterPro" id="IPR039513">
    <property type="entry name" value="PL-6"/>
</dbReference>
<keyword evidence="3" id="KW-1185">Reference proteome</keyword>
<dbReference type="AlphaFoldDB" id="A0A229UKD3"/>
<proteinExistence type="predicted"/>
<gene>
    <name evidence="2" type="ORF">CF651_24410</name>
</gene>
<dbReference type="SMART" id="SM00710">
    <property type="entry name" value="PbH1"/>
    <property type="match status" value="6"/>
</dbReference>
<feature type="region of interest" description="Disordered" evidence="1">
    <location>
        <begin position="1"/>
        <end position="25"/>
    </location>
</feature>
<keyword evidence="2" id="KW-0456">Lyase</keyword>
<dbReference type="GO" id="GO:0016829">
    <property type="term" value="F:lyase activity"/>
    <property type="evidence" value="ECO:0007669"/>
    <property type="project" value="UniProtKB-KW"/>
</dbReference>
<dbReference type="InterPro" id="IPR013783">
    <property type="entry name" value="Ig-like_fold"/>
</dbReference>
<dbReference type="Gene3D" id="2.60.40.10">
    <property type="entry name" value="Immunoglobulins"/>
    <property type="match status" value="1"/>
</dbReference>
<evidence type="ECO:0000313" key="2">
    <source>
        <dbReference type="EMBL" id="OXM83764.1"/>
    </source>
</evidence>
<dbReference type="Gene3D" id="2.160.20.10">
    <property type="entry name" value="Single-stranded right-handed beta-helix, Pectin lyase-like"/>
    <property type="match status" value="1"/>
</dbReference>
<accession>A0A229UKD3</accession>
<evidence type="ECO:0000313" key="3">
    <source>
        <dbReference type="Proteomes" id="UP000215509"/>
    </source>
</evidence>
<evidence type="ECO:0000256" key="1">
    <source>
        <dbReference type="SAM" id="MobiDB-lite"/>
    </source>
</evidence>
<sequence length="523" mass="54586">MTSANFGSATQVSGEPAPAAAGTSQSLTVNGLSTATTYYFALITTDDAGNSSTLSNVPSASTSSGSGGGSVVNVSTSAQLDSAIAGATAGTTILLANGTYTKSGAFSISGKNGTATNPITIKAANRGMAVISGSAYFTVTSSSYIVIDGLQFTNTGNSAVKLTSSNNVRITRNHFHLTEDGNSLKWVYIGGADSHHNRIDHNLFEEKHDLGNFITFDGSSTQVSQYDTVEYNHFRNIGPRATNEMESIRVGWSQISMSDGFITIQYNLFENCDGDPEIISVKSGKNIIRYNTVRNSAGVISARHGNGSSFYGNFFLGDGQKSGLGGIRLYGQDHKVYNNYFEGLTGSGYDATLAVDGGDVDTSGSLSGHWRVYRAEIVNNTLVGNATGIEIGKNYSLAPKDSIIANNIIKGSTGKLINEYKTPVNMTYAGNIADPDGTATVGITATSSQVNVTDPLFTTSGGLQKLSSASPAINSSSGSYSYVTEDMDGQARSGIDDTGADEYSTTSILHKPLASTDVGVNAP</sequence>
<dbReference type="SUPFAM" id="SSF51126">
    <property type="entry name" value="Pectin lyase-like"/>
    <property type="match status" value="1"/>
</dbReference>
<comment type="caution">
    <text evidence="2">The sequence shown here is derived from an EMBL/GenBank/DDBJ whole genome shotgun (WGS) entry which is preliminary data.</text>
</comment>
<dbReference type="Proteomes" id="UP000215509">
    <property type="component" value="Unassembled WGS sequence"/>
</dbReference>
<organism evidence="2 3">
    <name type="scientific">Paenibacillus rigui</name>
    <dbReference type="NCBI Taxonomy" id="554312"/>
    <lineage>
        <taxon>Bacteria</taxon>
        <taxon>Bacillati</taxon>
        <taxon>Bacillota</taxon>
        <taxon>Bacilli</taxon>
        <taxon>Bacillales</taxon>
        <taxon>Paenibacillaceae</taxon>
        <taxon>Paenibacillus</taxon>
    </lineage>
</organism>
<dbReference type="CDD" id="cd14251">
    <property type="entry name" value="PL-6"/>
    <property type="match status" value="1"/>
</dbReference>
<reference evidence="2 3" key="1">
    <citation type="submission" date="2017-07" db="EMBL/GenBank/DDBJ databases">
        <title>Genome sequencing and assembly of Paenibacillus rigui.</title>
        <authorList>
            <person name="Mayilraj S."/>
        </authorList>
    </citation>
    <scope>NUCLEOTIDE SEQUENCE [LARGE SCALE GENOMIC DNA]</scope>
    <source>
        <strain evidence="2 3">JCM 16352</strain>
    </source>
</reference>
<dbReference type="InterPro" id="IPR012334">
    <property type="entry name" value="Pectin_lyas_fold"/>
</dbReference>
<name>A0A229UKD3_9BACL</name>
<dbReference type="InterPro" id="IPR006626">
    <property type="entry name" value="PbH1"/>
</dbReference>
<feature type="compositionally biased region" description="Polar residues" evidence="1">
    <location>
        <begin position="1"/>
        <end position="13"/>
    </location>
</feature>
<dbReference type="InterPro" id="IPR011050">
    <property type="entry name" value="Pectin_lyase_fold/virulence"/>
</dbReference>